<protein>
    <submittedName>
        <fullName evidence="1">Uncharacterized protein</fullName>
    </submittedName>
</protein>
<comment type="caution">
    <text evidence="1">The sequence shown here is derived from an EMBL/GenBank/DDBJ whole genome shotgun (WGS) entry which is preliminary data.</text>
</comment>
<dbReference type="STRING" id="1631356.VV01_14500"/>
<sequence>MTTTPEPRHDATDERTTCREHGGAYAECISKHTLAYDATPEPATSSAYDALRTPGTELTLHYADGSTRTVTVGEARAARTPDLDALVEAVAAAWASDADPDPDSSVMFARIAVDAVLGELPDVAALTAEVNRG</sequence>
<dbReference type="EMBL" id="LAIR01000002">
    <property type="protein sequence ID" value="KNX38078.1"/>
    <property type="molecule type" value="Genomic_DNA"/>
</dbReference>
<gene>
    <name evidence="1" type="ORF">VV01_14500</name>
</gene>
<proteinExistence type="predicted"/>
<organism evidence="1 2">
    <name type="scientific">Luteipulveratus halotolerans</name>
    <dbReference type="NCBI Taxonomy" id="1631356"/>
    <lineage>
        <taxon>Bacteria</taxon>
        <taxon>Bacillati</taxon>
        <taxon>Actinomycetota</taxon>
        <taxon>Actinomycetes</taxon>
        <taxon>Micrococcales</taxon>
        <taxon>Dermacoccaceae</taxon>
        <taxon>Luteipulveratus</taxon>
    </lineage>
</organism>
<keyword evidence="2" id="KW-1185">Reference proteome</keyword>
<name>A0A0L6CKP2_9MICO</name>
<reference evidence="2" key="1">
    <citation type="submission" date="2015-03" db="EMBL/GenBank/DDBJ databases">
        <title>Luteipulveratus halotolerans sp. nov., a novel actinobacterium (Dermacoccaceae) from Sarawak, Malaysia.</title>
        <authorList>
            <person name="Juboi H."/>
            <person name="Basik A."/>
            <person name="Shamsul S.S."/>
            <person name="Arnold P."/>
            <person name="Schmitt E.K."/>
            <person name="Sanglier J.-J."/>
            <person name="Yeo T."/>
        </authorList>
    </citation>
    <scope>NUCLEOTIDE SEQUENCE [LARGE SCALE GENOMIC DNA]</scope>
    <source>
        <strain evidence="2">C296001</strain>
    </source>
</reference>
<evidence type="ECO:0000313" key="1">
    <source>
        <dbReference type="EMBL" id="KNX38078.1"/>
    </source>
</evidence>
<dbReference type="AlphaFoldDB" id="A0A0L6CKP2"/>
<dbReference type="Proteomes" id="UP000037397">
    <property type="component" value="Unassembled WGS sequence"/>
</dbReference>
<evidence type="ECO:0000313" key="2">
    <source>
        <dbReference type="Proteomes" id="UP000037397"/>
    </source>
</evidence>
<accession>A0A0L6CKP2</accession>
<dbReference type="RefSeq" id="WP_050670495.1">
    <property type="nucleotide sequence ID" value="NZ_LAIR01000002.1"/>
</dbReference>